<evidence type="ECO:0000313" key="3">
    <source>
        <dbReference type="Proteomes" id="UP000199187"/>
    </source>
</evidence>
<sequence length="208" mass="23437">MFCNKCGSSISETVNYCGQCGEDLRVTKGRVNQSIAGDNGFSAGQHNVFTGNNINLGMRDERPKAFIDRESVKPVKLMGKHIKTAWLMVVGFVGFFANVATIFTSIGTPNNYNMILWLLCSFSAFLFILGFLLKRFRFMPLIFQRNAESDRSGYVYITKLSGNCALCDGELKLRHLGPKNNKKMFLCCTRNPEHRCHFDPTILNDPIN</sequence>
<name>A0A1I7CSN0_9ENTR</name>
<protein>
    <submittedName>
        <fullName evidence="2">Zinc-ribbon domain-containing protein</fullName>
    </submittedName>
</protein>
<feature type="transmembrane region" description="Helical" evidence="1">
    <location>
        <begin position="114"/>
        <end position="133"/>
    </location>
</feature>
<gene>
    <name evidence="2" type="ORF">SAMN05192562_1043</name>
</gene>
<dbReference type="Proteomes" id="UP000199187">
    <property type="component" value="Unassembled WGS sequence"/>
</dbReference>
<accession>A0A1I7CSN0</accession>
<reference evidence="3" key="1">
    <citation type="submission" date="2016-10" db="EMBL/GenBank/DDBJ databases">
        <authorList>
            <person name="Varghese N."/>
            <person name="Submissions S."/>
        </authorList>
    </citation>
    <scope>NUCLEOTIDE SEQUENCE [LARGE SCALE GENOMIC DNA]</scope>
    <source>
        <strain evidence="3">Ah-143</strain>
    </source>
</reference>
<feature type="transmembrane region" description="Helical" evidence="1">
    <location>
        <begin position="85"/>
        <end position="108"/>
    </location>
</feature>
<proteinExistence type="predicted"/>
<evidence type="ECO:0000256" key="1">
    <source>
        <dbReference type="SAM" id="Phobius"/>
    </source>
</evidence>
<keyword evidence="3" id="KW-1185">Reference proteome</keyword>
<dbReference type="EMBL" id="FPAU01000004">
    <property type="protein sequence ID" value="SFU02451.1"/>
    <property type="molecule type" value="Genomic_DNA"/>
</dbReference>
<evidence type="ECO:0000313" key="2">
    <source>
        <dbReference type="EMBL" id="SFU02451.1"/>
    </source>
</evidence>
<keyword evidence="1" id="KW-0472">Membrane</keyword>
<organism evidence="2 3">
    <name type="scientific">Kosakonia arachidis</name>
    <dbReference type="NCBI Taxonomy" id="551989"/>
    <lineage>
        <taxon>Bacteria</taxon>
        <taxon>Pseudomonadati</taxon>
        <taxon>Pseudomonadota</taxon>
        <taxon>Gammaproteobacteria</taxon>
        <taxon>Enterobacterales</taxon>
        <taxon>Enterobacteriaceae</taxon>
        <taxon>Kosakonia</taxon>
    </lineage>
</organism>
<dbReference type="RefSeq" id="WP_139234419.1">
    <property type="nucleotide sequence ID" value="NZ_CP045300.1"/>
</dbReference>
<keyword evidence="1" id="KW-1133">Transmembrane helix</keyword>
<dbReference type="OrthoDB" id="9151736at2"/>
<keyword evidence="1" id="KW-0812">Transmembrane</keyword>
<dbReference type="AlphaFoldDB" id="A0A1I7CSN0"/>